<dbReference type="PROSITE" id="PS00061">
    <property type="entry name" value="ADH_SHORT"/>
    <property type="match status" value="1"/>
</dbReference>
<dbReference type="SMART" id="SM00822">
    <property type="entry name" value="PKS_KR"/>
    <property type="match status" value="1"/>
</dbReference>
<dbReference type="Proteomes" id="UP000297776">
    <property type="component" value="Unassembled WGS sequence"/>
</dbReference>
<name>A0A4Y8LGN4_9BACL</name>
<dbReference type="OrthoDB" id="9803333at2"/>
<dbReference type="NCBIfam" id="NF004198">
    <property type="entry name" value="PRK05653.1-3"/>
    <property type="match status" value="1"/>
</dbReference>
<dbReference type="InterPro" id="IPR020904">
    <property type="entry name" value="Sc_DH/Rdtase_CS"/>
</dbReference>
<reference evidence="5 6" key="1">
    <citation type="submission" date="2019-03" db="EMBL/GenBank/DDBJ databases">
        <authorList>
            <person name="Yang Y."/>
        </authorList>
    </citation>
    <scope>NUCLEOTIDE SEQUENCE [LARGE SCALE GENOMIC DNA]</scope>
    <source>
        <strain evidence="5 6">ASL-1</strain>
    </source>
</reference>
<dbReference type="Gene3D" id="3.40.50.720">
    <property type="entry name" value="NAD(P)-binding Rossmann-like Domain"/>
    <property type="match status" value="1"/>
</dbReference>
<evidence type="ECO:0000259" key="4">
    <source>
        <dbReference type="SMART" id="SM00822"/>
    </source>
</evidence>
<evidence type="ECO:0000256" key="3">
    <source>
        <dbReference type="ARBA" id="ARBA00023002"/>
    </source>
</evidence>
<dbReference type="InterPro" id="IPR057326">
    <property type="entry name" value="KR_dom"/>
</dbReference>
<dbReference type="PRINTS" id="PR00081">
    <property type="entry name" value="GDHRDH"/>
</dbReference>
<dbReference type="GO" id="GO:0004316">
    <property type="term" value="F:3-oxoacyl-[acyl-carrier-protein] reductase (NADPH) activity"/>
    <property type="evidence" value="ECO:0007669"/>
    <property type="project" value="UniProtKB-EC"/>
</dbReference>
<gene>
    <name evidence="5" type="primary">fabG</name>
    <name evidence="5" type="ORF">E2626_07985</name>
</gene>
<dbReference type="SUPFAM" id="SSF51735">
    <property type="entry name" value="NAD(P)-binding Rossmann-fold domains"/>
    <property type="match status" value="1"/>
</dbReference>
<keyword evidence="2" id="KW-0521">NADP</keyword>
<evidence type="ECO:0000256" key="2">
    <source>
        <dbReference type="ARBA" id="ARBA00022857"/>
    </source>
</evidence>
<dbReference type="GO" id="GO:0006633">
    <property type="term" value="P:fatty acid biosynthetic process"/>
    <property type="evidence" value="ECO:0007669"/>
    <property type="project" value="TreeGrafter"/>
</dbReference>
<dbReference type="InterPro" id="IPR002347">
    <property type="entry name" value="SDR_fam"/>
</dbReference>
<keyword evidence="6" id="KW-1185">Reference proteome</keyword>
<dbReference type="NCBIfam" id="NF009466">
    <property type="entry name" value="PRK12826.1-2"/>
    <property type="match status" value="1"/>
</dbReference>
<dbReference type="EMBL" id="SORX01000004">
    <property type="protein sequence ID" value="TFE01503.1"/>
    <property type="molecule type" value="Genomic_DNA"/>
</dbReference>
<comment type="caution">
    <text evidence="5">The sequence shown here is derived from an EMBL/GenBank/DDBJ whole genome shotgun (WGS) entry which is preliminary data.</text>
</comment>
<dbReference type="NCBIfam" id="NF005559">
    <property type="entry name" value="PRK07231.1"/>
    <property type="match status" value="1"/>
</dbReference>
<protein>
    <submittedName>
        <fullName evidence="5">3-oxoacyl-ACP reductase FabG</fullName>
        <ecNumber evidence="5">1.1.1.100</ecNumber>
    </submittedName>
</protein>
<dbReference type="InterPro" id="IPR036291">
    <property type="entry name" value="NAD(P)-bd_dom_sf"/>
</dbReference>
<dbReference type="RefSeq" id="WP_134381221.1">
    <property type="nucleotide sequence ID" value="NZ_SORX01000004.1"/>
</dbReference>
<accession>A0A4Y8LGN4</accession>
<dbReference type="PRINTS" id="PR00080">
    <property type="entry name" value="SDRFAMILY"/>
</dbReference>
<dbReference type="GO" id="GO:0048038">
    <property type="term" value="F:quinone binding"/>
    <property type="evidence" value="ECO:0007669"/>
    <property type="project" value="TreeGrafter"/>
</dbReference>
<dbReference type="EC" id="1.1.1.100" evidence="5"/>
<evidence type="ECO:0000313" key="6">
    <source>
        <dbReference type="Proteomes" id="UP000297776"/>
    </source>
</evidence>
<dbReference type="FunFam" id="3.40.50.720:FF:000115">
    <property type="entry name" value="3-oxoacyl-[acyl-carrier-protein] reductase FabG"/>
    <property type="match status" value="1"/>
</dbReference>
<dbReference type="Pfam" id="PF13561">
    <property type="entry name" value="adh_short_C2"/>
    <property type="match status" value="1"/>
</dbReference>
<dbReference type="AlphaFoldDB" id="A0A4Y8LGN4"/>
<proteinExistence type="inferred from homology"/>
<evidence type="ECO:0000256" key="1">
    <source>
        <dbReference type="ARBA" id="ARBA00006484"/>
    </source>
</evidence>
<dbReference type="PANTHER" id="PTHR42760">
    <property type="entry name" value="SHORT-CHAIN DEHYDROGENASES/REDUCTASES FAMILY MEMBER"/>
    <property type="match status" value="1"/>
</dbReference>
<feature type="domain" description="Ketoreductase" evidence="4">
    <location>
        <begin position="6"/>
        <end position="185"/>
    </location>
</feature>
<comment type="similarity">
    <text evidence="1">Belongs to the short-chain dehydrogenases/reductases (SDR) family.</text>
</comment>
<keyword evidence="3 5" id="KW-0560">Oxidoreductase</keyword>
<sequence length="246" mass="26484">MRLQDKVAIITGGASGIGKAATERFLEEGARVVIADYNQEQGELLTGELTDHQDRVAFCQTDVSKEAQAKAAVAFTLEKFGRLDILVNNAGITLDAMFAKMSEDQFDQVMDINVKGVFHMTHAALPHLIEQGFGKIINTSSVSGVYGNVGQTNYAASKAAVIGMTKSWAKELGRKGIQVNAVAPGFTATPMVAKMPEKIIDQMTSVVALQRLAEPRDIANAYLFLASNEADYVHGHVLHVDGGIMM</sequence>
<organism evidence="5 6">
    <name type="scientific">Jeotgalibacillus salarius</name>
    <dbReference type="NCBI Taxonomy" id="546023"/>
    <lineage>
        <taxon>Bacteria</taxon>
        <taxon>Bacillati</taxon>
        <taxon>Bacillota</taxon>
        <taxon>Bacilli</taxon>
        <taxon>Bacillales</taxon>
        <taxon>Caryophanaceae</taxon>
        <taxon>Jeotgalibacillus</taxon>
    </lineage>
</organism>
<dbReference type="PANTHER" id="PTHR42760:SF133">
    <property type="entry name" value="3-OXOACYL-[ACYL-CARRIER-PROTEIN] REDUCTASE"/>
    <property type="match status" value="1"/>
</dbReference>
<dbReference type="CDD" id="cd05333">
    <property type="entry name" value="BKR_SDR_c"/>
    <property type="match status" value="1"/>
</dbReference>
<evidence type="ECO:0000313" key="5">
    <source>
        <dbReference type="EMBL" id="TFE01503.1"/>
    </source>
</evidence>